<dbReference type="InterPro" id="IPR045854">
    <property type="entry name" value="NO2/SO3_Rdtase_4Fe4S_sf"/>
</dbReference>
<evidence type="ECO:0000313" key="9">
    <source>
        <dbReference type="Proteomes" id="UP001528912"/>
    </source>
</evidence>
<keyword evidence="5" id="KW-0408">Iron</keyword>
<evidence type="ECO:0000256" key="2">
    <source>
        <dbReference type="ARBA" id="ARBA00022617"/>
    </source>
</evidence>
<feature type="domain" description="Nitrite/Sulfite reductase ferredoxin-like" evidence="7">
    <location>
        <begin position="21"/>
        <end position="72"/>
    </location>
</feature>
<evidence type="ECO:0000256" key="1">
    <source>
        <dbReference type="ARBA" id="ARBA00022485"/>
    </source>
</evidence>
<protein>
    <submittedName>
        <fullName evidence="8">Precorrin-3B synthase</fullName>
    </submittedName>
</protein>
<organism evidence="8 9">
    <name type="scientific">Luteipulveratus flavus</name>
    <dbReference type="NCBI Taxonomy" id="3031728"/>
    <lineage>
        <taxon>Bacteria</taxon>
        <taxon>Bacillati</taxon>
        <taxon>Actinomycetota</taxon>
        <taxon>Actinomycetes</taxon>
        <taxon>Micrococcales</taxon>
        <taxon>Dermacoccaceae</taxon>
        <taxon>Luteipulveratus</taxon>
    </lineage>
</organism>
<dbReference type="EMBL" id="JAROAV010000028">
    <property type="protein sequence ID" value="MDF8264437.1"/>
    <property type="molecule type" value="Genomic_DNA"/>
</dbReference>
<accession>A0ABT6C811</accession>
<keyword evidence="9" id="KW-1185">Reference proteome</keyword>
<evidence type="ECO:0000256" key="4">
    <source>
        <dbReference type="ARBA" id="ARBA00023002"/>
    </source>
</evidence>
<proteinExistence type="predicted"/>
<dbReference type="Gene3D" id="3.30.413.10">
    <property type="entry name" value="Sulfite Reductase Hemoprotein, domain 1"/>
    <property type="match status" value="1"/>
</dbReference>
<dbReference type="InterPro" id="IPR036136">
    <property type="entry name" value="Nit/Sulf_reduc_fer-like_dom_sf"/>
</dbReference>
<dbReference type="Gene3D" id="3.90.480.10">
    <property type="entry name" value="Sulfite Reductase Hemoprotein,Domain 2"/>
    <property type="match status" value="1"/>
</dbReference>
<keyword evidence="4" id="KW-0560">Oxidoreductase</keyword>
<dbReference type="SUPFAM" id="SSF56014">
    <property type="entry name" value="Nitrite and sulphite reductase 4Fe-4S domain-like"/>
    <property type="match status" value="1"/>
</dbReference>
<dbReference type="PANTHER" id="PTHR32439:SF9">
    <property type="entry name" value="BLR3264 PROTEIN"/>
    <property type="match status" value="1"/>
</dbReference>
<keyword evidence="1" id="KW-0004">4Fe-4S</keyword>
<dbReference type="Pfam" id="PF03460">
    <property type="entry name" value="NIR_SIR_ferr"/>
    <property type="match status" value="1"/>
</dbReference>
<dbReference type="RefSeq" id="WP_275237699.1">
    <property type="nucleotide sequence ID" value="NZ_JARFJC010000017.1"/>
</dbReference>
<evidence type="ECO:0000259" key="7">
    <source>
        <dbReference type="Pfam" id="PF03460"/>
    </source>
</evidence>
<evidence type="ECO:0000313" key="8">
    <source>
        <dbReference type="EMBL" id="MDF8264437.1"/>
    </source>
</evidence>
<dbReference type="InterPro" id="IPR051329">
    <property type="entry name" value="NIR_SIR_4Fe-4S"/>
</dbReference>
<dbReference type="InterPro" id="IPR005117">
    <property type="entry name" value="NiRdtase/SiRdtase_haem-b_fer"/>
</dbReference>
<keyword evidence="3" id="KW-0479">Metal-binding</keyword>
<sequence>MTRTRPDRCPGITRPWPADDGGVLRVRLPGGRVAAPALTALADVADDLGDGHLHLTSRANVQIRGVRDDAAAADRIAGAGLLPSPAHDLVRNIVCTPLTGLAGGVADLRGVLADLDTALLADDALAALPGKFLFLLDDGRGDVVGASHDLGAVATGPDRALVLIDGRAHRDVVLADVVPALIALAHRFLAVRGEGRSAAWHVHELAHGRDELGATTPVPLPQAAPPLPGSLAQDDGRWAYHRTWPDGVVPSAGVREIISLATELVVTPWRGLIATNLKHRPEDLA</sequence>
<gene>
    <name evidence="8" type="ORF">P4R38_09295</name>
</gene>
<dbReference type="Proteomes" id="UP001528912">
    <property type="component" value="Unassembled WGS sequence"/>
</dbReference>
<keyword evidence="2" id="KW-0349">Heme</keyword>
<evidence type="ECO:0000256" key="5">
    <source>
        <dbReference type="ARBA" id="ARBA00023004"/>
    </source>
</evidence>
<keyword evidence="6" id="KW-0411">Iron-sulfur</keyword>
<dbReference type="SUPFAM" id="SSF55124">
    <property type="entry name" value="Nitrite/Sulfite reductase N-terminal domain-like"/>
    <property type="match status" value="2"/>
</dbReference>
<reference evidence="8 9" key="1">
    <citation type="submission" date="2023-03" db="EMBL/GenBank/DDBJ databases">
        <title>YIM 133296 draft genome.</title>
        <authorList>
            <person name="Xiong L."/>
        </authorList>
    </citation>
    <scope>NUCLEOTIDE SEQUENCE [LARGE SCALE GENOMIC DNA]</scope>
    <source>
        <strain evidence="8 9">YIM 133296</strain>
    </source>
</reference>
<evidence type="ECO:0000256" key="6">
    <source>
        <dbReference type="ARBA" id="ARBA00023014"/>
    </source>
</evidence>
<evidence type="ECO:0000256" key="3">
    <source>
        <dbReference type="ARBA" id="ARBA00022723"/>
    </source>
</evidence>
<dbReference type="PANTHER" id="PTHR32439">
    <property type="entry name" value="FERREDOXIN--NITRITE REDUCTASE, CHLOROPLASTIC"/>
    <property type="match status" value="1"/>
</dbReference>
<comment type="caution">
    <text evidence="8">The sequence shown here is derived from an EMBL/GenBank/DDBJ whole genome shotgun (WGS) entry which is preliminary data.</text>
</comment>
<name>A0ABT6C811_9MICO</name>